<sequence>MTRTSVTFAALGATAITSGVAVLWGLGVTLLCVGCLALVGAVLSYDTDGSGE</sequence>
<dbReference type="GeneID" id="29068909"/>
<keyword evidence="1" id="KW-1133">Transmembrane helix</keyword>
<dbReference type="EMBL" id="KX557277">
    <property type="protein sequence ID" value="AOE44283.1"/>
    <property type="molecule type" value="Genomic_DNA"/>
</dbReference>
<proteinExistence type="predicted"/>
<keyword evidence="1" id="KW-0812">Transmembrane</keyword>
<evidence type="ECO:0000256" key="1">
    <source>
        <dbReference type="SAM" id="Phobius"/>
    </source>
</evidence>
<evidence type="ECO:0000313" key="3">
    <source>
        <dbReference type="Proteomes" id="UP000201149"/>
    </source>
</evidence>
<gene>
    <name evidence="2" type="primary">3</name>
    <name evidence="2" type="ORF">SEA_EYRE_3</name>
</gene>
<dbReference type="Proteomes" id="UP000201149">
    <property type="component" value="Segment"/>
</dbReference>
<dbReference type="KEGG" id="vg:29068909"/>
<organism evidence="2 3">
    <name type="scientific">Gordonia phage Eyre</name>
    <dbReference type="NCBI Taxonomy" id="1887646"/>
    <lineage>
        <taxon>Viruses</taxon>
        <taxon>Duplodnaviria</taxon>
        <taxon>Heunggongvirae</taxon>
        <taxon>Uroviricota</taxon>
        <taxon>Caudoviricetes</taxon>
        <taxon>Eyrevirus</taxon>
        <taxon>Eyrevirus eyre</taxon>
    </lineage>
</organism>
<evidence type="ECO:0000313" key="2">
    <source>
        <dbReference type="EMBL" id="AOE44283.1"/>
    </source>
</evidence>
<keyword evidence="3" id="KW-1185">Reference proteome</keyword>
<name>A0A1B3AZU8_9CAUD</name>
<feature type="transmembrane region" description="Helical" evidence="1">
    <location>
        <begin position="25"/>
        <end position="45"/>
    </location>
</feature>
<accession>A0A1B3AZU8</accession>
<dbReference type="RefSeq" id="YP_009292394.1">
    <property type="nucleotide sequence ID" value="NC_031122.1"/>
</dbReference>
<protein>
    <submittedName>
        <fullName evidence="2">Uncharacterized protein</fullName>
    </submittedName>
</protein>
<reference evidence="2 3" key="1">
    <citation type="submission" date="2016-07" db="EMBL/GenBank/DDBJ databases">
        <authorList>
            <person name="Guido M.J."/>
            <person name="Iyengar P."/>
            <person name="Kasturiachi N.S."/>
            <person name="Pressimone C.A."/>
            <person name="Schiebel J.G."/>
            <person name="Furbee E.C."/>
            <person name="Grubb S.R."/>
            <person name="Warner M.H."/>
            <person name="Garlena R.A."/>
            <person name="Russell D.A."/>
            <person name="Pope W.H."/>
            <person name="Jacobs-Sera D."/>
            <person name="Hendrix R.W."/>
            <person name="Hatfull G.F."/>
        </authorList>
    </citation>
    <scope>NUCLEOTIDE SEQUENCE [LARGE SCALE GENOMIC DNA]</scope>
</reference>
<keyword evidence="1" id="KW-0472">Membrane</keyword>